<keyword evidence="4 5" id="KW-0472">Membrane</keyword>
<dbReference type="PANTHER" id="PTHR23502">
    <property type="entry name" value="MAJOR FACILITATOR SUPERFAMILY"/>
    <property type="match status" value="1"/>
</dbReference>
<dbReference type="GO" id="GO:0022857">
    <property type="term" value="F:transmembrane transporter activity"/>
    <property type="evidence" value="ECO:0007669"/>
    <property type="project" value="TreeGrafter"/>
</dbReference>
<sequence>MKFFVYAWTSYSSLPWIAPTIGLTLVGAGSACVVTGVSDYVVDLYSQFPGSAMGAVAAGENIFSAMLPLASMSMYRVMGYQWAGTLLAFICLVLSLIPTLMFVWGEELRAWSAFMNEMANDARRKRSEMV</sequence>
<evidence type="ECO:0000256" key="1">
    <source>
        <dbReference type="ARBA" id="ARBA00004141"/>
    </source>
</evidence>
<keyword evidence="7" id="KW-1185">Reference proteome</keyword>
<dbReference type="EMBL" id="KV878180">
    <property type="protein sequence ID" value="OJI87950.1"/>
    <property type="molecule type" value="Genomic_DNA"/>
</dbReference>
<protein>
    <recommendedName>
        <fullName evidence="8">Major facilitator superfamily (MFS) profile domain-containing protein</fullName>
    </recommendedName>
</protein>
<feature type="transmembrane region" description="Helical" evidence="5">
    <location>
        <begin position="82"/>
        <end position="105"/>
    </location>
</feature>
<dbReference type="PROSITE" id="PS51257">
    <property type="entry name" value="PROKAR_LIPOPROTEIN"/>
    <property type="match status" value="1"/>
</dbReference>
<feature type="transmembrane region" description="Helical" evidence="5">
    <location>
        <begin position="48"/>
        <end position="70"/>
    </location>
</feature>
<dbReference type="STRING" id="767770.A0A1L9NF79"/>
<dbReference type="AlphaFoldDB" id="A0A1L9NF79"/>
<dbReference type="SUPFAM" id="SSF103473">
    <property type="entry name" value="MFS general substrate transporter"/>
    <property type="match status" value="1"/>
</dbReference>
<evidence type="ECO:0000313" key="7">
    <source>
        <dbReference type="Proteomes" id="UP000184304"/>
    </source>
</evidence>
<dbReference type="GO" id="GO:0005886">
    <property type="term" value="C:plasma membrane"/>
    <property type="evidence" value="ECO:0007669"/>
    <property type="project" value="TreeGrafter"/>
</dbReference>
<reference evidence="7" key="1">
    <citation type="journal article" date="2017" name="Genome Biol.">
        <title>Comparative genomics reveals high biological diversity and specific adaptations in the industrially and medically important fungal genus Aspergillus.</title>
        <authorList>
            <person name="de Vries R.P."/>
            <person name="Riley R."/>
            <person name="Wiebenga A."/>
            <person name="Aguilar-Osorio G."/>
            <person name="Amillis S."/>
            <person name="Uchima C.A."/>
            <person name="Anderluh G."/>
            <person name="Asadollahi M."/>
            <person name="Askin M."/>
            <person name="Barry K."/>
            <person name="Battaglia E."/>
            <person name="Bayram O."/>
            <person name="Benocci T."/>
            <person name="Braus-Stromeyer S.A."/>
            <person name="Caldana C."/>
            <person name="Canovas D."/>
            <person name="Cerqueira G.C."/>
            <person name="Chen F."/>
            <person name="Chen W."/>
            <person name="Choi C."/>
            <person name="Clum A."/>
            <person name="Dos Santos R.A."/>
            <person name="Damasio A.R."/>
            <person name="Diallinas G."/>
            <person name="Emri T."/>
            <person name="Fekete E."/>
            <person name="Flipphi M."/>
            <person name="Freyberg S."/>
            <person name="Gallo A."/>
            <person name="Gournas C."/>
            <person name="Habgood R."/>
            <person name="Hainaut M."/>
            <person name="Harispe M.L."/>
            <person name="Henrissat B."/>
            <person name="Hilden K.S."/>
            <person name="Hope R."/>
            <person name="Hossain A."/>
            <person name="Karabika E."/>
            <person name="Karaffa L."/>
            <person name="Karanyi Z."/>
            <person name="Krasevec N."/>
            <person name="Kuo A."/>
            <person name="Kusch H."/>
            <person name="LaButti K."/>
            <person name="Lagendijk E.L."/>
            <person name="Lapidus A."/>
            <person name="Levasseur A."/>
            <person name="Lindquist E."/>
            <person name="Lipzen A."/>
            <person name="Logrieco A.F."/>
            <person name="MacCabe A."/>
            <person name="Maekelae M.R."/>
            <person name="Malavazi I."/>
            <person name="Melin P."/>
            <person name="Meyer V."/>
            <person name="Mielnichuk N."/>
            <person name="Miskei M."/>
            <person name="Molnar A.P."/>
            <person name="Mule G."/>
            <person name="Ngan C.Y."/>
            <person name="Orejas M."/>
            <person name="Orosz E."/>
            <person name="Ouedraogo J.P."/>
            <person name="Overkamp K.M."/>
            <person name="Park H.-S."/>
            <person name="Perrone G."/>
            <person name="Piumi F."/>
            <person name="Punt P.J."/>
            <person name="Ram A.F."/>
            <person name="Ramon A."/>
            <person name="Rauscher S."/>
            <person name="Record E."/>
            <person name="Riano-Pachon D.M."/>
            <person name="Robert V."/>
            <person name="Roehrig J."/>
            <person name="Ruller R."/>
            <person name="Salamov A."/>
            <person name="Salih N.S."/>
            <person name="Samson R.A."/>
            <person name="Sandor E."/>
            <person name="Sanguinetti M."/>
            <person name="Schuetze T."/>
            <person name="Sepcic K."/>
            <person name="Shelest E."/>
            <person name="Sherlock G."/>
            <person name="Sophianopoulou V."/>
            <person name="Squina F.M."/>
            <person name="Sun H."/>
            <person name="Susca A."/>
            <person name="Todd R.B."/>
            <person name="Tsang A."/>
            <person name="Unkles S.E."/>
            <person name="van de Wiele N."/>
            <person name="van Rossen-Uffink D."/>
            <person name="Oliveira J.V."/>
            <person name="Vesth T.C."/>
            <person name="Visser J."/>
            <person name="Yu J.-H."/>
            <person name="Zhou M."/>
            <person name="Andersen M.R."/>
            <person name="Archer D.B."/>
            <person name="Baker S.E."/>
            <person name="Benoit I."/>
            <person name="Brakhage A.A."/>
            <person name="Braus G.H."/>
            <person name="Fischer R."/>
            <person name="Frisvad J.C."/>
            <person name="Goldman G.H."/>
            <person name="Houbraken J."/>
            <person name="Oakley B."/>
            <person name="Pocsi I."/>
            <person name="Scazzocchio C."/>
            <person name="Seiboth B."/>
            <person name="vanKuyk P.A."/>
            <person name="Wortman J."/>
            <person name="Dyer P.S."/>
            <person name="Grigoriev I.V."/>
        </authorList>
    </citation>
    <scope>NUCLEOTIDE SEQUENCE [LARGE SCALE GENOMIC DNA]</scope>
    <source>
        <strain evidence="7">CBS 134.48</strain>
    </source>
</reference>
<evidence type="ECO:0000256" key="3">
    <source>
        <dbReference type="ARBA" id="ARBA00022989"/>
    </source>
</evidence>
<gene>
    <name evidence="6" type="ORF">ASPTUDRAFT_920264</name>
</gene>
<evidence type="ECO:0000256" key="2">
    <source>
        <dbReference type="ARBA" id="ARBA00022692"/>
    </source>
</evidence>
<comment type="subcellular location">
    <subcellularLocation>
        <location evidence="1">Membrane</location>
        <topology evidence="1">Multi-pass membrane protein</topology>
    </subcellularLocation>
</comment>
<keyword evidence="2 5" id="KW-0812">Transmembrane</keyword>
<dbReference type="PANTHER" id="PTHR23502:SF52">
    <property type="entry name" value="MULTIDRUG TRANSPORTER, PUTATIVE (AFU_ORTHOLOGUE AFUA_2G17730)-RELATED"/>
    <property type="match status" value="1"/>
</dbReference>
<evidence type="ECO:0000313" key="6">
    <source>
        <dbReference type="EMBL" id="OJI87950.1"/>
    </source>
</evidence>
<organism evidence="6 7">
    <name type="scientific">Aspergillus tubingensis (strain CBS 134.48)</name>
    <dbReference type="NCBI Taxonomy" id="767770"/>
    <lineage>
        <taxon>Eukaryota</taxon>
        <taxon>Fungi</taxon>
        <taxon>Dikarya</taxon>
        <taxon>Ascomycota</taxon>
        <taxon>Pezizomycotina</taxon>
        <taxon>Eurotiomycetes</taxon>
        <taxon>Eurotiomycetidae</taxon>
        <taxon>Eurotiales</taxon>
        <taxon>Aspergillaceae</taxon>
        <taxon>Aspergillus</taxon>
        <taxon>Aspergillus subgen. Circumdati</taxon>
    </lineage>
</organism>
<dbReference type="Proteomes" id="UP000184304">
    <property type="component" value="Unassembled WGS sequence"/>
</dbReference>
<evidence type="ECO:0000256" key="4">
    <source>
        <dbReference type="ARBA" id="ARBA00023136"/>
    </source>
</evidence>
<dbReference type="InterPro" id="IPR036259">
    <property type="entry name" value="MFS_trans_sf"/>
</dbReference>
<evidence type="ECO:0008006" key="8">
    <source>
        <dbReference type="Google" id="ProtNLM"/>
    </source>
</evidence>
<keyword evidence="3 5" id="KW-1133">Transmembrane helix</keyword>
<evidence type="ECO:0000256" key="5">
    <source>
        <dbReference type="SAM" id="Phobius"/>
    </source>
</evidence>
<name>A0A1L9NF79_ASPTC</name>
<accession>A0A1L9NF79</accession>
<feature type="transmembrane region" description="Helical" evidence="5">
    <location>
        <begin position="21"/>
        <end position="42"/>
    </location>
</feature>
<proteinExistence type="predicted"/>
<dbReference type="VEuPathDB" id="FungiDB:ASPTUDRAFT_920264"/>